<dbReference type="EMBL" id="OX451737">
    <property type="protein sequence ID" value="CAI8599479.1"/>
    <property type="molecule type" value="Genomic_DNA"/>
</dbReference>
<evidence type="ECO:0000313" key="1">
    <source>
        <dbReference type="EMBL" id="CAI8599479.1"/>
    </source>
</evidence>
<sequence length="138" mass="15505">MVASSSTAVNVLDAININKDQRPQNADKPTHVPRSLFVSVKELEVCCELMIDLPNLRDNGFDLEEEIQTQGWNMFFNRLYGPVYDVLVKEFWIHAHPIPTRIVSSVLGVTLVITEDHVRKLLGLTEKIGFYKAPAGGL</sequence>
<protein>
    <submittedName>
        <fullName evidence="1">Uncharacterized protein</fullName>
    </submittedName>
</protein>
<organism evidence="1 2">
    <name type="scientific">Vicia faba</name>
    <name type="common">Broad bean</name>
    <name type="synonym">Faba vulgaris</name>
    <dbReference type="NCBI Taxonomy" id="3906"/>
    <lineage>
        <taxon>Eukaryota</taxon>
        <taxon>Viridiplantae</taxon>
        <taxon>Streptophyta</taxon>
        <taxon>Embryophyta</taxon>
        <taxon>Tracheophyta</taxon>
        <taxon>Spermatophyta</taxon>
        <taxon>Magnoliopsida</taxon>
        <taxon>eudicotyledons</taxon>
        <taxon>Gunneridae</taxon>
        <taxon>Pentapetalae</taxon>
        <taxon>rosids</taxon>
        <taxon>fabids</taxon>
        <taxon>Fabales</taxon>
        <taxon>Fabaceae</taxon>
        <taxon>Papilionoideae</taxon>
        <taxon>50 kb inversion clade</taxon>
        <taxon>NPAAA clade</taxon>
        <taxon>Hologalegina</taxon>
        <taxon>IRL clade</taxon>
        <taxon>Fabeae</taxon>
        <taxon>Vicia</taxon>
    </lineage>
</organism>
<keyword evidence="2" id="KW-1185">Reference proteome</keyword>
<gene>
    <name evidence="1" type="ORF">VFH_II177120</name>
</gene>
<proteinExistence type="predicted"/>
<dbReference type="Proteomes" id="UP001157006">
    <property type="component" value="Chromosome 2"/>
</dbReference>
<evidence type="ECO:0000313" key="2">
    <source>
        <dbReference type="Proteomes" id="UP001157006"/>
    </source>
</evidence>
<dbReference type="AlphaFoldDB" id="A0AAV0ZP54"/>
<reference evidence="1 2" key="1">
    <citation type="submission" date="2023-01" db="EMBL/GenBank/DDBJ databases">
        <authorList>
            <person name="Kreplak J."/>
        </authorList>
    </citation>
    <scope>NUCLEOTIDE SEQUENCE [LARGE SCALE GENOMIC DNA]</scope>
</reference>
<name>A0AAV0ZP54_VICFA</name>
<accession>A0AAV0ZP54</accession>